<feature type="compositionally biased region" description="Basic and acidic residues" evidence="3">
    <location>
        <begin position="176"/>
        <end position="185"/>
    </location>
</feature>
<sequence>MTKKIESLDAPIMPQGPTSEIMEGDEEGAADSSKKLLDVPNVDPKVTVPLSNKNGKLLLIMGFGDNANFDAVPAFGGRAEFGNFQGPTGGRRDQGGRGRGGGGNFSDRGENFNERKGYRRQNEDRESDDSRGSPPRRGHFGDSSYSGRGRPQGHQGYDGGSRGQKFGDSRSGYGGGRRDDEESRPGQDFNRYGNSTRGNREDGFGGGRYHGEGDRREFSGRDNKRADGGYESRGRLYSDDDPHTRDKRAGFDHDGERDRPPNRRSNEYRRNDRDDSRENWGHDDRRANDGRRNPPNESRGFGNSNKGFHNDADGYRRRDDVGSSRGNFGRDDWEDREAGGNFGGYRRDGPKACLPWYTLDSLRIGADINNALSVIATMILITVAMVVTEEMTEDVALETKRVALIAKIRTTTDVVRIVVSKKRRTDSVEGDRILLTIAKVLEVEVASVALGEEDGLVAAIQIEEGSSTSANVSFFSRSDSGRDEPRGGGSGFGNRNKSRSRYDDDNSRERDQQNKREYVSGGTSGMFEFQVDIISFFLGERAPKDWTPETTSIDTLFARDVANAAHFEKDYDECVKIIGADENIQISSWENSGLHPDLIRTCIDKCHYRYVRPIQAAAIPLILSGRDVMGLAETGGGKTAAFVLPILHQILSMGREKLSSLKSGQILALVVAPTRELARQLYDSFRKHAYETEIKCCVAYGEIPRWQNLSEIHQGCHVLVGTGGRLMDFIQRSDVNVSKIQFLVLDEADMLLEDGRENHLNSILRDPNFPKASILQTFIVLLPVNRQTLLFSATFPADVERLAGKVLKEKYVIVRSSQRGKANIRVKQQFVQAEGVSGKNDKLFEILEAQRDKTTD</sequence>
<keyword evidence="2 5" id="KW-0067">ATP-binding</keyword>
<evidence type="ECO:0000256" key="1">
    <source>
        <dbReference type="ARBA" id="ARBA00022801"/>
    </source>
</evidence>
<feature type="region of interest" description="Disordered" evidence="3">
    <location>
        <begin position="471"/>
        <end position="520"/>
    </location>
</feature>
<organism evidence="5 6">
    <name type="scientific">Trichostrongylus colubriformis</name>
    <name type="common">Black scour worm</name>
    <dbReference type="NCBI Taxonomy" id="6319"/>
    <lineage>
        <taxon>Eukaryota</taxon>
        <taxon>Metazoa</taxon>
        <taxon>Ecdysozoa</taxon>
        <taxon>Nematoda</taxon>
        <taxon>Chromadorea</taxon>
        <taxon>Rhabditida</taxon>
        <taxon>Rhabditina</taxon>
        <taxon>Rhabditomorpha</taxon>
        <taxon>Strongyloidea</taxon>
        <taxon>Trichostrongylidae</taxon>
        <taxon>Trichostrongylus</taxon>
    </lineage>
</organism>
<keyword evidence="2 5" id="KW-0547">Nucleotide-binding</keyword>
<dbReference type="InterPro" id="IPR027417">
    <property type="entry name" value="P-loop_NTPase"/>
</dbReference>
<dbReference type="PROSITE" id="PS51192">
    <property type="entry name" value="HELICASE_ATP_BIND_1"/>
    <property type="match status" value="1"/>
</dbReference>
<feature type="compositionally biased region" description="Basic and acidic residues" evidence="3">
    <location>
        <begin position="198"/>
        <end position="294"/>
    </location>
</feature>
<dbReference type="InterPro" id="IPR011545">
    <property type="entry name" value="DEAD/DEAH_box_helicase_dom"/>
</dbReference>
<dbReference type="SUPFAM" id="SSF52540">
    <property type="entry name" value="P-loop containing nucleoside triphosphate hydrolases"/>
    <property type="match status" value="1"/>
</dbReference>
<feature type="non-terminal residue" evidence="5">
    <location>
        <position position="856"/>
    </location>
</feature>
<feature type="region of interest" description="Disordered" evidence="3">
    <location>
        <begin position="1"/>
        <end position="43"/>
    </location>
</feature>
<evidence type="ECO:0000313" key="5">
    <source>
        <dbReference type="EMBL" id="KAK5968212.1"/>
    </source>
</evidence>
<accession>A0AAN8EXY4</accession>
<dbReference type="InterPro" id="IPR014001">
    <property type="entry name" value="Helicase_ATP-bd"/>
</dbReference>
<evidence type="ECO:0000259" key="4">
    <source>
        <dbReference type="PROSITE" id="PS51192"/>
    </source>
</evidence>
<dbReference type="EMBL" id="WIXE01021633">
    <property type="protein sequence ID" value="KAK5968212.1"/>
    <property type="molecule type" value="Genomic_DNA"/>
</dbReference>
<dbReference type="Gene3D" id="3.40.50.300">
    <property type="entry name" value="P-loop containing nucleotide triphosphate hydrolases"/>
    <property type="match status" value="1"/>
</dbReference>
<keyword evidence="2 5" id="KW-0347">Helicase</keyword>
<protein>
    <submittedName>
        <fullName evidence="5">DEAD/DEAH box helicase</fullName>
    </submittedName>
</protein>
<proteinExistence type="predicted"/>
<evidence type="ECO:0000256" key="2">
    <source>
        <dbReference type="ARBA" id="ARBA00022806"/>
    </source>
</evidence>
<dbReference type="Pfam" id="PF00270">
    <property type="entry name" value="DEAD"/>
    <property type="match status" value="1"/>
</dbReference>
<feature type="compositionally biased region" description="Basic and acidic residues" evidence="3">
    <location>
        <begin position="500"/>
        <end position="518"/>
    </location>
</feature>
<feature type="region of interest" description="Disordered" evidence="3">
    <location>
        <begin position="74"/>
        <end position="334"/>
    </location>
</feature>
<feature type="domain" description="Helicase ATP-binding" evidence="4">
    <location>
        <begin position="619"/>
        <end position="813"/>
    </location>
</feature>
<reference evidence="5 6" key="1">
    <citation type="submission" date="2019-10" db="EMBL/GenBank/DDBJ databases">
        <title>Assembly and Annotation for the nematode Trichostrongylus colubriformis.</title>
        <authorList>
            <person name="Martin J."/>
        </authorList>
    </citation>
    <scope>NUCLEOTIDE SEQUENCE [LARGE SCALE GENOMIC DNA]</scope>
    <source>
        <strain evidence="5">G859</strain>
        <tissue evidence="5">Whole worm</tissue>
    </source>
</reference>
<feature type="compositionally biased region" description="Basic and acidic residues" evidence="3">
    <location>
        <begin position="308"/>
        <end position="334"/>
    </location>
</feature>
<gene>
    <name evidence="5" type="ORF">GCK32_009321</name>
</gene>
<dbReference type="AlphaFoldDB" id="A0AAN8EXY4"/>
<dbReference type="PANTHER" id="PTHR47958">
    <property type="entry name" value="ATP-DEPENDENT RNA HELICASE DBP3"/>
    <property type="match status" value="1"/>
</dbReference>
<dbReference type="GO" id="GO:0004386">
    <property type="term" value="F:helicase activity"/>
    <property type="evidence" value="ECO:0007669"/>
    <property type="project" value="UniProtKB-KW"/>
</dbReference>
<dbReference type="Proteomes" id="UP001331761">
    <property type="component" value="Unassembled WGS sequence"/>
</dbReference>
<evidence type="ECO:0000256" key="3">
    <source>
        <dbReference type="SAM" id="MobiDB-lite"/>
    </source>
</evidence>
<feature type="compositionally biased region" description="Basic and acidic residues" evidence="3">
    <location>
        <begin position="107"/>
        <end position="131"/>
    </location>
</feature>
<keyword evidence="6" id="KW-1185">Reference proteome</keyword>
<comment type="caution">
    <text evidence="5">The sequence shown here is derived from an EMBL/GenBank/DDBJ whole genome shotgun (WGS) entry which is preliminary data.</text>
</comment>
<dbReference type="GO" id="GO:0005524">
    <property type="term" value="F:ATP binding"/>
    <property type="evidence" value="ECO:0007669"/>
    <property type="project" value="InterPro"/>
</dbReference>
<dbReference type="SMART" id="SM00487">
    <property type="entry name" value="DEXDc"/>
    <property type="match status" value="1"/>
</dbReference>
<dbReference type="GO" id="GO:0016787">
    <property type="term" value="F:hydrolase activity"/>
    <property type="evidence" value="ECO:0007669"/>
    <property type="project" value="UniProtKB-KW"/>
</dbReference>
<name>A0AAN8EXY4_TRICO</name>
<evidence type="ECO:0000313" key="6">
    <source>
        <dbReference type="Proteomes" id="UP001331761"/>
    </source>
</evidence>
<keyword evidence="1" id="KW-0378">Hydrolase</keyword>
<dbReference type="GO" id="GO:0003676">
    <property type="term" value="F:nucleic acid binding"/>
    <property type="evidence" value="ECO:0007669"/>
    <property type="project" value="InterPro"/>
</dbReference>